<dbReference type="SUPFAM" id="SSF63418">
    <property type="entry name" value="MurE/MurF N-terminal domain"/>
    <property type="match status" value="1"/>
</dbReference>
<dbReference type="RefSeq" id="WP_213484026.1">
    <property type="nucleotide sequence ID" value="NZ_CAJRAY010000032.1"/>
</dbReference>
<dbReference type="HAMAP" id="MF_02019">
    <property type="entry name" value="MurF"/>
    <property type="match status" value="1"/>
</dbReference>
<dbReference type="InterPro" id="IPR013221">
    <property type="entry name" value="Mur_ligase_cen"/>
</dbReference>
<evidence type="ECO:0000256" key="3">
    <source>
        <dbReference type="ARBA" id="ARBA00022618"/>
    </source>
</evidence>
<evidence type="ECO:0000256" key="9">
    <source>
        <dbReference type="ARBA" id="ARBA00023316"/>
    </source>
</evidence>
<keyword evidence="1 10" id="KW-0963">Cytoplasm</keyword>
<dbReference type="InterPro" id="IPR036615">
    <property type="entry name" value="Mur_ligase_C_dom_sf"/>
</dbReference>
<dbReference type="InterPro" id="IPR004101">
    <property type="entry name" value="Mur_ligase_C"/>
</dbReference>
<evidence type="ECO:0000256" key="10">
    <source>
        <dbReference type="HAMAP-Rule" id="MF_02019"/>
    </source>
</evidence>
<dbReference type="PANTHER" id="PTHR43024">
    <property type="entry name" value="UDP-N-ACETYLMURAMOYL-TRIPEPTIDE--D-ALANYL-D-ALANINE LIGASE"/>
    <property type="match status" value="1"/>
</dbReference>
<accession>A0ABN7RV04</accession>
<dbReference type="PANTHER" id="PTHR43024:SF1">
    <property type="entry name" value="UDP-N-ACETYLMURAMOYL-TRIPEPTIDE--D-ALANYL-D-ALANINE LIGASE"/>
    <property type="match status" value="1"/>
</dbReference>
<reference evidence="14 15" key="1">
    <citation type="submission" date="2021-04" db="EMBL/GenBank/DDBJ databases">
        <authorList>
            <person name="Rakotoarivonina H."/>
        </authorList>
    </citation>
    <scope>NUCLEOTIDE SEQUENCE [LARGE SCALE GENOMIC DNA]</scope>
    <source>
        <strain evidence="14 15">XE</strain>
    </source>
</reference>
<comment type="catalytic activity">
    <reaction evidence="10 11">
        <text>D-alanyl-D-alanine + UDP-N-acetyl-alpha-D-muramoyl-L-alanyl-gamma-D-glutamyl-meso-2,6-diaminopimelate + ATP = UDP-N-acetyl-alpha-D-muramoyl-L-alanyl-gamma-D-glutamyl-meso-2,6-diaminopimeloyl-D-alanyl-D-alanine + ADP + phosphate + H(+)</text>
        <dbReference type="Rhea" id="RHEA:28374"/>
        <dbReference type="ChEBI" id="CHEBI:15378"/>
        <dbReference type="ChEBI" id="CHEBI:30616"/>
        <dbReference type="ChEBI" id="CHEBI:43474"/>
        <dbReference type="ChEBI" id="CHEBI:57822"/>
        <dbReference type="ChEBI" id="CHEBI:61386"/>
        <dbReference type="ChEBI" id="CHEBI:83905"/>
        <dbReference type="ChEBI" id="CHEBI:456216"/>
        <dbReference type="EC" id="6.3.2.10"/>
    </reaction>
</comment>
<sequence length="470" mass="50049">MIRRTTAQLAAMCGAEMNEAAARRADDRICGVATDSRRPAEGRLFVPLSGERFDAHDYVGDAFAGGAAASLWQAGRPVPEALAGRPLLLVDDTLAALQRLAAAYRGQLSATVIGITGSNGKTTTKDMTASVLARRLRVHKTEGNLNNHIGLPLSILAMDENTEAAVLEMGMSGFGEIERLTRIARPDVAVITNIGDAHLLQLGSREGIAKAKLEIAAGLKEGGVLLINGDEPLLREGAKRAEGYGKWRLETFALGREDGWSAKLLAATAKESAFTIRPPEGPEWPGEFRVPVPGRHNVANALAAAAVGALLGLDPESIRQGLGAVKLSAMRLETTHAANGAVVLNDTYNASPASVKAMIAFVGELTGYRRKWLVLGDMLELGPDENRLHYETGAAANPDRIHAVLAVGERSKHTVRGAAERLGPERAIHFADKDALVRRLLAELAPDDLVLVKGSRGMRMEEVVHALVRG</sequence>
<evidence type="ECO:0000259" key="13">
    <source>
        <dbReference type="Pfam" id="PF08245"/>
    </source>
</evidence>
<dbReference type="EMBL" id="CAJRAY010000032">
    <property type="protein sequence ID" value="CAG5083708.1"/>
    <property type="molecule type" value="Genomic_DNA"/>
</dbReference>
<feature type="domain" description="Mur ligase central" evidence="13">
    <location>
        <begin position="115"/>
        <end position="307"/>
    </location>
</feature>
<dbReference type="Gene3D" id="3.90.190.20">
    <property type="entry name" value="Mur ligase, C-terminal domain"/>
    <property type="match status" value="1"/>
</dbReference>
<evidence type="ECO:0000259" key="12">
    <source>
        <dbReference type="Pfam" id="PF02875"/>
    </source>
</evidence>
<comment type="similarity">
    <text evidence="10">Belongs to the MurCDEF family. MurF subfamily.</text>
</comment>
<dbReference type="InterPro" id="IPR035911">
    <property type="entry name" value="MurE/MurF_N"/>
</dbReference>
<organism evidence="14 15">
    <name type="scientific">Thermobacillus xylanilyticus</name>
    <dbReference type="NCBI Taxonomy" id="76633"/>
    <lineage>
        <taxon>Bacteria</taxon>
        <taxon>Bacillati</taxon>
        <taxon>Bacillota</taxon>
        <taxon>Bacilli</taxon>
        <taxon>Bacillales</taxon>
        <taxon>Paenibacillaceae</taxon>
        <taxon>Thermobacillus</taxon>
    </lineage>
</organism>
<evidence type="ECO:0000256" key="4">
    <source>
        <dbReference type="ARBA" id="ARBA00022741"/>
    </source>
</evidence>
<dbReference type="Gene3D" id="3.40.1390.10">
    <property type="entry name" value="MurE/MurF, N-terminal domain"/>
    <property type="match status" value="1"/>
</dbReference>
<dbReference type="InterPro" id="IPR005863">
    <property type="entry name" value="UDP-N-AcMur_synth"/>
</dbReference>
<dbReference type="Gene3D" id="3.40.1190.10">
    <property type="entry name" value="Mur-like, catalytic domain"/>
    <property type="match status" value="1"/>
</dbReference>
<evidence type="ECO:0000256" key="11">
    <source>
        <dbReference type="RuleBase" id="RU004136"/>
    </source>
</evidence>
<evidence type="ECO:0000256" key="6">
    <source>
        <dbReference type="ARBA" id="ARBA00022960"/>
    </source>
</evidence>
<dbReference type="SUPFAM" id="SSF53623">
    <property type="entry name" value="MurD-like peptide ligases, catalytic domain"/>
    <property type="match status" value="1"/>
</dbReference>
<dbReference type="Proteomes" id="UP000681526">
    <property type="component" value="Unassembled WGS sequence"/>
</dbReference>
<feature type="domain" description="Mur ligase C-terminal" evidence="12">
    <location>
        <begin position="330"/>
        <end position="456"/>
    </location>
</feature>
<keyword evidence="6 10" id="KW-0133">Cell shape</keyword>
<evidence type="ECO:0000313" key="14">
    <source>
        <dbReference type="EMBL" id="CAG5083708.1"/>
    </source>
</evidence>
<dbReference type="InterPro" id="IPR051046">
    <property type="entry name" value="MurCDEF_CellWall_CoF430Synth"/>
</dbReference>
<keyword evidence="7 10" id="KW-0573">Peptidoglycan synthesis</keyword>
<comment type="caution">
    <text evidence="14">The sequence shown here is derived from an EMBL/GenBank/DDBJ whole genome shotgun (WGS) entry which is preliminary data.</text>
</comment>
<comment type="pathway">
    <text evidence="10 11">Cell wall biogenesis; peptidoglycan biosynthesis.</text>
</comment>
<comment type="subcellular location">
    <subcellularLocation>
        <location evidence="10 11">Cytoplasm</location>
    </subcellularLocation>
</comment>
<feature type="binding site" evidence="10">
    <location>
        <begin position="117"/>
        <end position="123"/>
    </location>
    <ligand>
        <name>ATP</name>
        <dbReference type="ChEBI" id="CHEBI:30616"/>
    </ligand>
</feature>
<dbReference type="SUPFAM" id="SSF53244">
    <property type="entry name" value="MurD-like peptide ligases, peptide-binding domain"/>
    <property type="match status" value="1"/>
</dbReference>
<keyword evidence="8 10" id="KW-0131">Cell cycle</keyword>
<proteinExistence type="inferred from homology"/>
<evidence type="ECO:0000313" key="15">
    <source>
        <dbReference type="Proteomes" id="UP000681526"/>
    </source>
</evidence>
<keyword evidence="5 10" id="KW-0067">ATP-binding</keyword>
<dbReference type="GO" id="GO:0016874">
    <property type="term" value="F:ligase activity"/>
    <property type="evidence" value="ECO:0007669"/>
    <property type="project" value="UniProtKB-KW"/>
</dbReference>
<evidence type="ECO:0000256" key="7">
    <source>
        <dbReference type="ARBA" id="ARBA00022984"/>
    </source>
</evidence>
<dbReference type="InterPro" id="IPR036565">
    <property type="entry name" value="Mur-like_cat_sf"/>
</dbReference>
<comment type="function">
    <text evidence="10 11">Involved in cell wall formation. Catalyzes the final step in the synthesis of UDP-N-acetylmuramoyl-pentapeptide, the precursor of murein.</text>
</comment>
<protein>
    <recommendedName>
        <fullName evidence="10 11">UDP-N-acetylmuramoyl-tripeptide--D-alanyl-D-alanine ligase</fullName>
        <ecNumber evidence="10 11">6.3.2.10</ecNumber>
    </recommendedName>
    <alternativeName>
        <fullName evidence="10">D-alanyl-D-alanine-adding enzyme</fullName>
    </alternativeName>
</protein>
<keyword evidence="4 10" id="KW-0547">Nucleotide-binding</keyword>
<evidence type="ECO:0000256" key="1">
    <source>
        <dbReference type="ARBA" id="ARBA00022490"/>
    </source>
</evidence>
<dbReference type="NCBIfam" id="TIGR01143">
    <property type="entry name" value="murF"/>
    <property type="match status" value="1"/>
</dbReference>
<dbReference type="Pfam" id="PF02875">
    <property type="entry name" value="Mur_ligase_C"/>
    <property type="match status" value="1"/>
</dbReference>
<keyword evidence="2 10" id="KW-0436">Ligase</keyword>
<name>A0ABN7RV04_THEXY</name>
<evidence type="ECO:0000256" key="5">
    <source>
        <dbReference type="ARBA" id="ARBA00022840"/>
    </source>
</evidence>
<keyword evidence="9 10" id="KW-0961">Cell wall biogenesis/degradation</keyword>
<evidence type="ECO:0000256" key="8">
    <source>
        <dbReference type="ARBA" id="ARBA00023306"/>
    </source>
</evidence>
<dbReference type="EC" id="6.3.2.10" evidence="10 11"/>
<gene>
    <name evidence="14" type="primary">txxe 1415-murF</name>
    <name evidence="10" type="synonym">murF</name>
    <name evidence="14" type="ORF">TXXE_07165</name>
</gene>
<keyword evidence="3 10" id="KW-0132">Cell division</keyword>
<dbReference type="Pfam" id="PF08245">
    <property type="entry name" value="Mur_ligase_M"/>
    <property type="match status" value="1"/>
</dbReference>
<keyword evidence="15" id="KW-1185">Reference proteome</keyword>
<evidence type="ECO:0000256" key="2">
    <source>
        <dbReference type="ARBA" id="ARBA00022598"/>
    </source>
</evidence>